<keyword evidence="3" id="KW-1185">Reference proteome</keyword>
<keyword evidence="1" id="KW-1133">Transmembrane helix</keyword>
<dbReference type="KEGG" id="wsu:WS0169"/>
<protein>
    <recommendedName>
        <fullName evidence="4">Septum formation initiator</fullName>
    </recommendedName>
</protein>
<evidence type="ECO:0000313" key="2">
    <source>
        <dbReference type="EMBL" id="CAE09332.1"/>
    </source>
</evidence>
<dbReference type="eggNOG" id="ENOG50319FY">
    <property type="taxonomic scope" value="Bacteria"/>
</dbReference>
<feature type="transmembrane region" description="Helical" evidence="1">
    <location>
        <begin position="25"/>
        <end position="46"/>
    </location>
</feature>
<evidence type="ECO:0000313" key="3">
    <source>
        <dbReference type="Proteomes" id="UP000000422"/>
    </source>
</evidence>
<dbReference type="EMBL" id="BX571657">
    <property type="protein sequence ID" value="CAE09332.1"/>
    <property type="molecule type" value="Genomic_DNA"/>
</dbReference>
<dbReference type="AlphaFoldDB" id="Q7MSS7"/>
<dbReference type="Proteomes" id="UP000000422">
    <property type="component" value="Chromosome"/>
</dbReference>
<dbReference type="STRING" id="273121.WS0169"/>
<keyword evidence="1" id="KW-0472">Membrane</keyword>
<evidence type="ECO:0000256" key="1">
    <source>
        <dbReference type="SAM" id="Phobius"/>
    </source>
</evidence>
<evidence type="ECO:0008006" key="4">
    <source>
        <dbReference type="Google" id="ProtNLM"/>
    </source>
</evidence>
<sequence>MEEKEELLSAIESHQEGEKNLSFTLMLWMMILLLGSVVLLAPKIYIRSNIYYASKNILQLQNQSDSLIEENKHLKKQLEDTKFKFLIMDIGF</sequence>
<dbReference type="RefSeq" id="WP_011138132.1">
    <property type="nucleotide sequence ID" value="NC_005090.1"/>
</dbReference>
<dbReference type="HOGENOM" id="CLU_163201_1_0_7"/>
<name>Q7MSS7_WOLSU</name>
<gene>
    <name evidence="2" type="ordered locus">WS0169</name>
</gene>
<reference evidence="2 3" key="1">
    <citation type="journal article" date="2003" name="Proc. Natl. Acad. Sci. U.S.A.">
        <title>Complete genome sequence and analysis of Wolinella succinogenes.</title>
        <authorList>
            <person name="Baar C."/>
            <person name="Eppinger M."/>
            <person name="Raddatz G."/>
            <person name="Simon JM."/>
            <person name="Lanz C."/>
            <person name="Klimmek O."/>
            <person name="Nandakumar R."/>
            <person name="Gross R."/>
            <person name="Rosinus A."/>
            <person name="Keller H."/>
            <person name="Jagtap P."/>
            <person name="Linke B."/>
            <person name="Meyer F."/>
            <person name="Lederer H."/>
            <person name="Schuster S.C."/>
        </authorList>
    </citation>
    <scope>NUCLEOTIDE SEQUENCE [LARGE SCALE GENOMIC DNA]</scope>
    <source>
        <strain evidence="3">ATCC 29543 / DSM 1740 / CCUG 13145 / JCM 31913 / LMG 7466 / NCTC 11488 / FDC 602W</strain>
    </source>
</reference>
<proteinExistence type="predicted"/>
<organism evidence="3">
    <name type="scientific">Wolinella succinogenes (strain ATCC 29543 / DSM 1740 / CCUG 13145 / JCM 31913 / LMG 7466 / NCTC 11488 / FDC 602W)</name>
    <name type="common">Vibrio succinogenes</name>
    <dbReference type="NCBI Taxonomy" id="273121"/>
    <lineage>
        <taxon>Bacteria</taxon>
        <taxon>Pseudomonadati</taxon>
        <taxon>Campylobacterota</taxon>
        <taxon>Epsilonproteobacteria</taxon>
        <taxon>Campylobacterales</taxon>
        <taxon>Helicobacteraceae</taxon>
        <taxon>Wolinella</taxon>
    </lineage>
</organism>
<accession>Q7MSS7</accession>
<keyword evidence="1" id="KW-0812">Transmembrane</keyword>